<dbReference type="GeneID" id="31763560"/>
<keyword evidence="1" id="KW-0472">Membrane</keyword>
<gene>
    <name evidence="2" type="ordered locus">Fjoh_0687</name>
</gene>
<feature type="transmembrane region" description="Helical" evidence="1">
    <location>
        <begin position="246"/>
        <end position="268"/>
    </location>
</feature>
<dbReference type="RefSeq" id="WP_012022776.1">
    <property type="nucleotide sequence ID" value="NC_009441.1"/>
</dbReference>
<dbReference type="HOGENOM" id="CLU_908367_0_0_10"/>
<name>A5FM46_FLAJ1</name>
<reference evidence="2 3" key="1">
    <citation type="journal article" date="2009" name="Appl. Environ. Microbiol.">
        <title>Novel features of the polysaccharide-digesting gliding bacterium Flavobacterium johnsoniae as revealed by genome sequence analysis.</title>
        <authorList>
            <person name="McBride M.J."/>
            <person name="Xie G."/>
            <person name="Martens E.C."/>
            <person name="Lapidus A."/>
            <person name="Henrissat B."/>
            <person name="Rhodes R.G."/>
            <person name="Goltsman E."/>
            <person name="Wang W."/>
            <person name="Xu J."/>
            <person name="Hunnicutt D.W."/>
            <person name="Staroscik A.M."/>
            <person name="Hoover T.R."/>
            <person name="Cheng Y.Q."/>
            <person name="Stein J.L."/>
        </authorList>
    </citation>
    <scope>NUCLEOTIDE SEQUENCE [LARGE SCALE GENOMIC DNA]</scope>
    <source>
        <strain evidence="3">ATCC 17061 / DSM 2064 / JCM 8514 / BCRC 14874 / CCUG 350202 / NBRC 14942 / NCIMB 11054 / UW101</strain>
    </source>
</reference>
<keyword evidence="3" id="KW-1185">Reference proteome</keyword>
<dbReference type="OrthoDB" id="9996173at2"/>
<dbReference type="KEGG" id="fjo:Fjoh_0687"/>
<protein>
    <submittedName>
        <fullName evidence="2">Uncharacterized protein</fullName>
    </submittedName>
</protein>
<dbReference type="Proteomes" id="UP000006694">
    <property type="component" value="Chromosome"/>
</dbReference>
<evidence type="ECO:0000256" key="1">
    <source>
        <dbReference type="SAM" id="Phobius"/>
    </source>
</evidence>
<keyword evidence="1" id="KW-1133">Transmembrane helix</keyword>
<dbReference type="EMBL" id="CP000685">
    <property type="protein sequence ID" value="ABQ03722.1"/>
    <property type="molecule type" value="Genomic_DNA"/>
</dbReference>
<feature type="transmembrane region" description="Helical" evidence="1">
    <location>
        <begin position="52"/>
        <end position="70"/>
    </location>
</feature>
<feature type="transmembrane region" description="Helical" evidence="1">
    <location>
        <begin position="280"/>
        <end position="305"/>
    </location>
</feature>
<sequence length="306" mass="34887">MTDEELPFDNDRTKESYIRDQKIRDILGKEAYLRRERQKLISEKPWYKKPEIIIAIFGVIFPILASYFITSYESDRKELTVLNSNFEPIISESSNFQGNLVISYDSAAVNNISKLTIKLKNTGNVSLVKSDFLDGPVNFQIIYDKNNLSTILQVRKKSDANQQNSELSYKNGKAKSSVIYLPSLLNKGDEVLIEAYFLNTPNARFNVVGKLLNGDIKDTRPIDSKDTKIGYRTFILSINSFFGYKWLTVFICIILFISTSLSSIFQYAMAQDQDLDPKTLIYLIVTITSLIAILSISIMISVLIYI</sequence>
<keyword evidence="1" id="KW-0812">Transmembrane</keyword>
<dbReference type="AlphaFoldDB" id="A5FM46"/>
<organism evidence="2 3">
    <name type="scientific">Flavobacterium johnsoniae (strain ATCC 17061 / DSM 2064 / JCM 8514 / BCRC 14874 / CCUG 350202 / NBRC 14942 / NCIMB 11054 / UW101)</name>
    <name type="common">Cytophaga johnsonae</name>
    <dbReference type="NCBI Taxonomy" id="376686"/>
    <lineage>
        <taxon>Bacteria</taxon>
        <taxon>Pseudomonadati</taxon>
        <taxon>Bacteroidota</taxon>
        <taxon>Flavobacteriia</taxon>
        <taxon>Flavobacteriales</taxon>
        <taxon>Flavobacteriaceae</taxon>
        <taxon>Flavobacterium</taxon>
    </lineage>
</organism>
<evidence type="ECO:0000313" key="3">
    <source>
        <dbReference type="Proteomes" id="UP000006694"/>
    </source>
</evidence>
<evidence type="ECO:0000313" key="2">
    <source>
        <dbReference type="EMBL" id="ABQ03722.1"/>
    </source>
</evidence>
<accession>A5FM46</accession>
<proteinExistence type="predicted"/>